<keyword evidence="1" id="KW-1133">Transmembrane helix</keyword>
<dbReference type="eggNOG" id="ENOG5032YAP">
    <property type="taxonomic scope" value="Bacteria"/>
</dbReference>
<dbReference type="Pfam" id="PF11026">
    <property type="entry name" value="DUF2721"/>
    <property type="match status" value="1"/>
</dbReference>
<gene>
    <name evidence="2" type="ordered locus">Paes_0724</name>
</gene>
<dbReference type="HOGENOM" id="CLU_118464_1_1_10"/>
<organism evidence="2 3">
    <name type="scientific">Prosthecochloris aestuarii (strain DSM 271 / SK 413)</name>
    <dbReference type="NCBI Taxonomy" id="290512"/>
    <lineage>
        <taxon>Bacteria</taxon>
        <taxon>Pseudomonadati</taxon>
        <taxon>Chlorobiota</taxon>
        <taxon>Chlorobiia</taxon>
        <taxon>Chlorobiales</taxon>
        <taxon>Chlorobiaceae</taxon>
        <taxon>Prosthecochloris</taxon>
    </lineage>
</organism>
<keyword evidence="1" id="KW-0812">Transmembrane</keyword>
<reference evidence="2" key="1">
    <citation type="submission" date="2008-06" db="EMBL/GenBank/DDBJ databases">
        <title>Complete sequence of chromosome of Prosthecochloris aestuarii DSM 271.</title>
        <authorList>
            <consortium name="US DOE Joint Genome Institute"/>
            <person name="Lucas S."/>
            <person name="Copeland A."/>
            <person name="Lapidus A."/>
            <person name="Glavina del Rio T."/>
            <person name="Dalin E."/>
            <person name="Tice H."/>
            <person name="Bruce D."/>
            <person name="Goodwin L."/>
            <person name="Pitluck S."/>
            <person name="Schmutz J."/>
            <person name="Larimer F."/>
            <person name="Land M."/>
            <person name="Hauser L."/>
            <person name="Kyrpides N."/>
            <person name="Anderson I."/>
            <person name="Liu Z."/>
            <person name="Li T."/>
            <person name="Zhao F."/>
            <person name="Overmann J."/>
            <person name="Bryant D.A."/>
            <person name="Richardson P."/>
        </authorList>
    </citation>
    <scope>NUCLEOTIDE SEQUENCE [LARGE SCALE GENOMIC DNA]</scope>
    <source>
        <strain evidence="2">DSM 271</strain>
    </source>
</reference>
<evidence type="ECO:0000313" key="2">
    <source>
        <dbReference type="EMBL" id="ACF45771.1"/>
    </source>
</evidence>
<evidence type="ECO:0008006" key="4">
    <source>
        <dbReference type="Google" id="ProtNLM"/>
    </source>
</evidence>
<proteinExistence type="predicted"/>
<dbReference type="KEGG" id="paa:Paes_0724"/>
<name>B4S6L6_PROA2</name>
<feature type="transmembrane region" description="Helical" evidence="1">
    <location>
        <begin position="80"/>
        <end position="104"/>
    </location>
</feature>
<sequence>MESQSVEYLIPVIQTAIGPVILISGLGLLLLTMTNRLGRIIDRSRSLSGELDLLDSAAAQERIALEIDILWSRARSIRMAIIFASLSCLSSSMLVIVLFLSPLIELDLPLLVSFLFISSMLCLIVSLLFFLLDVNRTLSALKIELDAHKDRSVSSS</sequence>
<dbReference type="Proteomes" id="UP000002725">
    <property type="component" value="Chromosome"/>
</dbReference>
<dbReference type="AlphaFoldDB" id="B4S6L6"/>
<protein>
    <recommendedName>
        <fullName evidence="4">DUF2721 domain-containing protein</fullName>
    </recommendedName>
</protein>
<evidence type="ECO:0000313" key="3">
    <source>
        <dbReference type="Proteomes" id="UP000002725"/>
    </source>
</evidence>
<dbReference type="InterPro" id="IPR021279">
    <property type="entry name" value="DUF2721"/>
</dbReference>
<keyword evidence="3" id="KW-1185">Reference proteome</keyword>
<dbReference type="EMBL" id="CP001108">
    <property type="protein sequence ID" value="ACF45771.1"/>
    <property type="molecule type" value="Genomic_DNA"/>
</dbReference>
<evidence type="ECO:0000256" key="1">
    <source>
        <dbReference type="SAM" id="Phobius"/>
    </source>
</evidence>
<dbReference type="RefSeq" id="WP_012505308.1">
    <property type="nucleotide sequence ID" value="NC_011059.1"/>
</dbReference>
<dbReference type="STRING" id="290512.Paes_0724"/>
<keyword evidence="1" id="KW-0472">Membrane</keyword>
<feature type="transmembrane region" description="Helical" evidence="1">
    <location>
        <begin position="110"/>
        <end position="132"/>
    </location>
</feature>
<accession>B4S6L6</accession>
<feature type="transmembrane region" description="Helical" evidence="1">
    <location>
        <begin position="12"/>
        <end position="33"/>
    </location>
</feature>